<proteinExistence type="predicted"/>
<evidence type="ECO:0000256" key="1">
    <source>
        <dbReference type="SAM" id="MobiDB-lite"/>
    </source>
</evidence>
<gene>
    <name evidence="2" type="ORF">I303_05275</name>
    <name evidence="3" type="ORF">I303_105277</name>
</gene>
<name>A0A1A6A2X8_9TREE</name>
<feature type="region of interest" description="Disordered" evidence="1">
    <location>
        <begin position="58"/>
        <end position="105"/>
    </location>
</feature>
<reference evidence="3" key="2">
    <citation type="submission" date="2013-07" db="EMBL/GenBank/DDBJ databases">
        <authorList>
            <consortium name="The Broad Institute Genome Sequencing Platform"/>
            <person name="Cuomo C."/>
            <person name="Litvintseva A."/>
            <person name="Chen Y."/>
            <person name="Heitman J."/>
            <person name="Sun S."/>
            <person name="Springer D."/>
            <person name="Dromer F."/>
            <person name="Young S.K."/>
            <person name="Zeng Q."/>
            <person name="Gargeya S."/>
            <person name="Fitzgerald M."/>
            <person name="Abouelleil A."/>
            <person name="Alvarado L."/>
            <person name="Berlin A.M."/>
            <person name="Chapman S.B."/>
            <person name="Dewar J."/>
            <person name="Goldberg J."/>
            <person name="Griggs A."/>
            <person name="Gujja S."/>
            <person name="Hansen M."/>
            <person name="Howarth C."/>
            <person name="Imamovic A."/>
            <person name="Larimer J."/>
            <person name="McCowan C."/>
            <person name="Murphy C."/>
            <person name="Pearson M."/>
            <person name="Priest M."/>
            <person name="Roberts A."/>
            <person name="Saif S."/>
            <person name="Shea T."/>
            <person name="Sykes S."/>
            <person name="Wortman J."/>
            <person name="Nusbaum C."/>
            <person name="Birren B."/>
        </authorList>
    </citation>
    <scope>NUCLEOTIDE SEQUENCE</scope>
    <source>
        <strain evidence="3">CBS 10117</strain>
    </source>
</reference>
<reference evidence="2" key="1">
    <citation type="submission" date="2013-07" db="EMBL/GenBank/DDBJ databases">
        <title>The Genome Sequence of Cryptococcus dejecticola CBS10117.</title>
        <authorList>
            <consortium name="The Broad Institute Genome Sequencing Platform"/>
            <person name="Cuomo C."/>
            <person name="Litvintseva A."/>
            <person name="Chen Y."/>
            <person name="Heitman J."/>
            <person name="Sun S."/>
            <person name="Springer D."/>
            <person name="Dromer F."/>
            <person name="Young S.K."/>
            <person name="Zeng Q."/>
            <person name="Gargeya S."/>
            <person name="Fitzgerald M."/>
            <person name="Abouelleil A."/>
            <person name="Alvarado L."/>
            <person name="Berlin A.M."/>
            <person name="Chapman S.B."/>
            <person name="Dewar J."/>
            <person name="Goldberg J."/>
            <person name="Griggs A."/>
            <person name="Gujja S."/>
            <person name="Hansen M."/>
            <person name="Howarth C."/>
            <person name="Imamovic A."/>
            <person name="Larimer J."/>
            <person name="McCowan C."/>
            <person name="Murphy C."/>
            <person name="Pearson M."/>
            <person name="Priest M."/>
            <person name="Roberts A."/>
            <person name="Saif S."/>
            <person name="Shea T."/>
            <person name="Sykes S."/>
            <person name="Wortman J."/>
            <person name="Nusbaum C."/>
            <person name="Birren B."/>
        </authorList>
    </citation>
    <scope>NUCLEOTIDE SEQUENCE [LARGE SCALE GENOMIC DNA]</scope>
    <source>
        <strain evidence="2">CBS 10117</strain>
    </source>
</reference>
<keyword evidence="4" id="KW-1185">Reference proteome</keyword>
<evidence type="ECO:0000313" key="3">
    <source>
        <dbReference type="EMBL" id="WWC62680.1"/>
    </source>
</evidence>
<evidence type="ECO:0000313" key="2">
    <source>
        <dbReference type="EMBL" id="OBR84417.1"/>
    </source>
</evidence>
<dbReference type="GeneID" id="28968974"/>
<organism evidence="2">
    <name type="scientific">Kwoniella dejecticola CBS 10117</name>
    <dbReference type="NCBI Taxonomy" id="1296121"/>
    <lineage>
        <taxon>Eukaryota</taxon>
        <taxon>Fungi</taxon>
        <taxon>Dikarya</taxon>
        <taxon>Basidiomycota</taxon>
        <taxon>Agaricomycotina</taxon>
        <taxon>Tremellomycetes</taxon>
        <taxon>Tremellales</taxon>
        <taxon>Cryptococcaceae</taxon>
        <taxon>Kwoniella</taxon>
    </lineage>
</organism>
<dbReference type="EMBL" id="CP144535">
    <property type="protein sequence ID" value="WWC62680.1"/>
    <property type="molecule type" value="Genomic_DNA"/>
</dbReference>
<feature type="compositionally biased region" description="Polar residues" evidence="1">
    <location>
        <begin position="76"/>
        <end position="88"/>
    </location>
</feature>
<feature type="compositionally biased region" description="Polar residues" evidence="1">
    <location>
        <begin position="1"/>
        <end position="18"/>
    </location>
</feature>
<protein>
    <submittedName>
        <fullName evidence="2">Uncharacterized protein</fullName>
    </submittedName>
</protein>
<reference evidence="3" key="3">
    <citation type="submission" date="2024-02" db="EMBL/GenBank/DDBJ databases">
        <title>Comparative genomics of Cryptococcus and Kwoniella reveals pathogenesis evolution and contrasting modes of karyotype evolution via chromosome fusion or intercentromeric recombination.</title>
        <authorList>
            <person name="Coelho M.A."/>
            <person name="David-Palma M."/>
            <person name="Shea T."/>
            <person name="Bowers K."/>
            <person name="McGinley-Smith S."/>
            <person name="Mohammad A.W."/>
            <person name="Gnirke A."/>
            <person name="Yurkov A.M."/>
            <person name="Nowrousian M."/>
            <person name="Sun S."/>
            <person name="Cuomo C.A."/>
            <person name="Heitman J."/>
        </authorList>
    </citation>
    <scope>NUCLEOTIDE SEQUENCE</scope>
    <source>
        <strain evidence="3">CBS 10117</strain>
    </source>
</reference>
<sequence length="198" mass="21634">MASSGNPFRNMRQSSSCGSGYDASTSSITGTGISFGMPSLSLADQVLVNELNRVLSLGSRPAEETTNPTRSRDTNADPSESRSNTACASASKAKTDTQATDSKGDAASKMRIIDYGERFDREDTQRTFVQQEDGSWVEQLSAEARIDRKRGSDVIYPESSSEDLHFDSELKSTGLSHDRRFRWNEDGTVSVINTAQDQ</sequence>
<dbReference type="Proteomes" id="UP000078595">
    <property type="component" value="Chromosome 6"/>
</dbReference>
<dbReference type="EMBL" id="KI894032">
    <property type="protein sequence ID" value="OBR84417.1"/>
    <property type="molecule type" value="Genomic_DNA"/>
</dbReference>
<evidence type="ECO:0000313" key="4">
    <source>
        <dbReference type="Proteomes" id="UP000078595"/>
    </source>
</evidence>
<accession>A0A1A6A2X8</accession>
<dbReference type="VEuPathDB" id="FungiDB:I303_05275"/>
<dbReference type="AlphaFoldDB" id="A0A1A6A2X8"/>
<feature type="region of interest" description="Disordered" evidence="1">
    <location>
        <begin position="1"/>
        <end position="23"/>
    </location>
</feature>
<dbReference type="RefSeq" id="XP_018262259.1">
    <property type="nucleotide sequence ID" value="XM_018408568.1"/>
</dbReference>
<dbReference type="KEGG" id="kdj:28968974"/>